<dbReference type="InterPro" id="IPR016071">
    <property type="entry name" value="Staphylococal_nuclease_OB-fold"/>
</dbReference>
<dbReference type="PANTHER" id="PTHR12302">
    <property type="entry name" value="EBNA2 BINDING PROTEIN P100"/>
    <property type="match status" value="1"/>
</dbReference>
<feature type="domain" description="TNase-like" evidence="5">
    <location>
        <begin position="23"/>
        <end position="145"/>
    </location>
</feature>
<evidence type="ECO:0000256" key="1">
    <source>
        <dbReference type="ARBA" id="ARBA00022722"/>
    </source>
</evidence>
<dbReference type="PROSITE" id="PS50830">
    <property type="entry name" value="TNASE_3"/>
    <property type="match status" value="1"/>
</dbReference>
<dbReference type="GO" id="GO:0004519">
    <property type="term" value="F:endonuclease activity"/>
    <property type="evidence" value="ECO:0007669"/>
    <property type="project" value="UniProtKB-KW"/>
</dbReference>
<proteinExistence type="predicted"/>
<keyword evidence="4" id="KW-0732">Signal</keyword>
<evidence type="ECO:0000256" key="4">
    <source>
        <dbReference type="SAM" id="SignalP"/>
    </source>
</evidence>
<dbReference type="EMBL" id="QENU01000012">
    <property type="protein sequence ID" value="PVX32674.1"/>
    <property type="molecule type" value="Genomic_DNA"/>
</dbReference>
<feature type="signal peptide" evidence="4">
    <location>
        <begin position="1"/>
        <end position="21"/>
    </location>
</feature>
<keyword evidence="1" id="KW-0540">Nuclease</keyword>
<gene>
    <name evidence="6" type="ORF">C8D76_11235</name>
</gene>
<dbReference type="SMART" id="SM00318">
    <property type="entry name" value="SNc"/>
    <property type="match status" value="1"/>
</dbReference>
<organism evidence="6 7">
    <name type="scientific">Alitibacter langaaensis DSM 22999</name>
    <dbReference type="NCBI Taxonomy" id="1122935"/>
    <lineage>
        <taxon>Bacteria</taxon>
        <taxon>Pseudomonadati</taxon>
        <taxon>Pseudomonadota</taxon>
        <taxon>Gammaproteobacteria</taxon>
        <taxon>Pasteurellales</taxon>
        <taxon>Pasteurellaceae</taxon>
        <taxon>Alitibacter</taxon>
    </lineage>
</organism>
<evidence type="ECO:0000256" key="2">
    <source>
        <dbReference type="ARBA" id="ARBA00022759"/>
    </source>
</evidence>
<evidence type="ECO:0000313" key="6">
    <source>
        <dbReference type="EMBL" id="PVX32674.1"/>
    </source>
</evidence>
<evidence type="ECO:0000259" key="5">
    <source>
        <dbReference type="PROSITE" id="PS50830"/>
    </source>
</evidence>
<evidence type="ECO:0000256" key="3">
    <source>
        <dbReference type="ARBA" id="ARBA00022801"/>
    </source>
</evidence>
<feature type="chain" id="PRO_5015687590" evidence="4">
    <location>
        <begin position="22"/>
        <end position="161"/>
    </location>
</feature>
<dbReference type="Pfam" id="PF00565">
    <property type="entry name" value="SNase"/>
    <property type="match status" value="1"/>
</dbReference>
<dbReference type="InterPro" id="IPR035437">
    <property type="entry name" value="SNase_OB-fold_sf"/>
</dbReference>
<dbReference type="SUPFAM" id="SSF50199">
    <property type="entry name" value="Staphylococcal nuclease"/>
    <property type="match status" value="1"/>
</dbReference>
<keyword evidence="2 6" id="KW-0255">Endonuclease</keyword>
<protein>
    <submittedName>
        <fullName evidence="6">Endonuclease YncB(Thermonuclease family)</fullName>
    </submittedName>
</protein>
<comment type="caution">
    <text evidence="6">The sequence shown here is derived from an EMBL/GenBank/DDBJ whole genome shotgun (WGS) entry which is preliminary data.</text>
</comment>
<dbReference type="InterPro" id="IPR002071">
    <property type="entry name" value="Thermonucl_AS"/>
</dbReference>
<keyword evidence="3" id="KW-0378">Hydrolase</keyword>
<dbReference type="AlphaFoldDB" id="A0A2U0SMU1"/>
<accession>A0A2U0SMU1</accession>
<dbReference type="PROSITE" id="PS01123">
    <property type="entry name" value="TNASE_1"/>
    <property type="match status" value="1"/>
</dbReference>
<dbReference type="RefSeq" id="WP_116632225.1">
    <property type="nucleotide sequence ID" value="NZ_QENU01000012.1"/>
</dbReference>
<evidence type="ECO:0000313" key="7">
    <source>
        <dbReference type="Proteomes" id="UP000245909"/>
    </source>
</evidence>
<dbReference type="Gene3D" id="2.40.50.90">
    <property type="match status" value="1"/>
</dbReference>
<dbReference type="Proteomes" id="UP000245909">
    <property type="component" value="Unassembled WGS sequence"/>
</dbReference>
<keyword evidence="7" id="KW-1185">Reference proteome</keyword>
<sequence length="161" mass="18946">MWKNALLCSLLALFYTNFANADRTLNCLVVRISDGDTLTCLTQEKKQLRVRLSEIDAPERRQAYGNQSRKALSKLVYKRQVQLSISGYDRYYRTLATVFNAQGQNINLEMVKMGMAWAYDQYVQHDEYIQAQQQAKQQKIGLWRDSHPIRPSEYRKHKKHQ</sequence>
<dbReference type="GO" id="GO:0003676">
    <property type="term" value="F:nucleic acid binding"/>
    <property type="evidence" value="ECO:0007669"/>
    <property type="project" value="InterPro"/>
</dbReference>
<name>A0A2U0SMU1_9PAST</name>
<dbReference type="OrthoDB" id="9805504at2"/>
<dbReference type="GO" id="GO:0016787">
    <property type="term" value="F:hydrolase activity"/>
    <property type="evidence" value="ECO:0007669"/>
    <property type="project" value="UniProtKB-KW"/>
</dbReference>
<dbReference type="PANTHER" id="PTHR12302:SF3">
    <property type="entry name" value="SERINE_THREONINE-PROTEIN KINASE 31"/>
    <property type="match status" value="1"/>
</dbReference>
<reference evidence="6 7" key="1">
    <citation type="submission" date="2018-05" db="EMBL/GenBank/DDBJ databases">
        <title>Genomic Encyclopedia of Type Strains, Phase IV (KMG-IV): sequencing the most valuable type-strain genomes for metagenomic binning, comparative biology and taxonomic classification.</title>
        <authorList>
            <person name="Goeker M."/>
        </authorList>
    </citation>
    <scope>NUCLEOTIDE SEQUENCE [LARGE SCALE GENOMIC DNA]</scope>
    <source>
        <strain evidence="6 7">DSM 22999</strain>
    </source>
</reference>